<accession>A0ABW4TA42</accession>
<dbReference type="RefSeq" id="WP_379580960.1">
    <property type="nucleotide sequence ID" value="NZ_JBHUFV010000077.1"/>
</dbReference>
<dbReference type="InterPro" id="IPR014942">
    <property type="entry name" value="AbiEii"/>
</dbReference>
<comment type="caution">
    <text evidence="1">The sequence shown here is derived from an EMBL/GenBank/DDBJ whole genome shotgun (WGS) entry which is preliminary data.</text>
</comment>
<dbReference type="GO" id="GO:0016740">
    <property type="term" value="F:transferase activity"/>
    <property type="evidence" value="ECO:0007669"/>
    <property type="project" value="UniProtKB-KW"/>
</dbReference>
<dbReference type="Proteomes" id="UP001597368">
    <property type="component" value="Unassembled WGS sequence"/>
</dbReference>
<dbReference type="Pfam" id="PF08843">
    <property type="entry name" value="AbiEii"/>
    <property type="match status" value="1"/>
</dbReference>
<dbReference type="EMBL" id="JBHUFV010000077">
    <property type="protein sequence ID" value="MFD1938868.1"/>
    <property type="molecule type" value="Genomic_DNA"/>
</dbReference>
<reference evidence="2" key="1">
    <citation type="journal article" date="2019" name="Int. J. Syst. Evol. Microbiol.">
        <title>The Global Catalogue of Microorganisms (GCM) 10K type strain sequencing project: providing services to taxonomists for standard genome sequencing and annotation.</title>
        <authorList>
            <consortium name="The Broad Institute Genomics Platform"/>
            <consortium name="The Broad Institute Genome Sequencing Center for Infectious Disease"/>
            <person name="Wu L."/>
            <person name="Ma J."/>
        </authorList>
    </citation>
    <scope>NUCLEOTIDE SEQUENCE [LARGE SCALE GENOMIC DNA]</scope>
    <source>
        <strain evidence="2">ICMP 6774ER</strain>
    </source>
</reference>
<gene>
    <name evidence="1" type="ORF">ACFSKW_46155</name>
</gene>
<sequence>MTSSWERYKGMNVPDQQWVAGRGLPDFPATYLPVAQGKGVRQPPIFDPAVKQFARAFRAGEPAFEDEETGRRWRRARRSAIDHLARIVAGSPWSEHLLLRGSLLLEAWIGEEAREPGDMDWVVVPHTITLASPLTVQMFRGLIGAVAAAPDTQDQVTVDADDIAVDDIWTYERAPGRRLVFTWRAEGLPPGTVQLDFVFAERLPVAPTTALIPRAGGAEPTLVQAATPELSLAWKILWLAADMWPQGKDLYDAVLLAERVTLAPGLLRPMLVEALGEAEAAAFDADAVRSLEMVDWAEFHAEYPQVRGSATTWLERLARALGPSFASA</sequence>
<name>A0ABW4TA42_9ACTN</name>
<keyword evidence="2" id="KW-1185">Reference proteome</keyword>
<keyword evidence="1" id="KW-0808">Transferase</keyword>
<evidence type="ECO:0000313" key="2">
    <source>
        <dbReference type="Proteomes" id="UP001597368"/>
    </source>
</evidence>
<evidence type="ECO:0000313" key="1">
    <source>
        <dbReference type="EMBL" id="MFD1938868.1"/>
    </source>
</evidence>
<protein>
    <submittedName>
        <fullName evidence="1">Nucleotidyl transferase AbiEii/AbiGii toxin family protein</fullName>
    </submittedName>
</protein>
<proteinExistence type="predicted"/>
<organism evidence="1 2">
    <name type="scientific">Nonomuraea mangrovi</name>
    <dbReference type="NCBI Taxonomy" id="2316207"/>
    <lineage>
        <taxon>Bacteria</taxon>
        <taxon>Bacillati</taxon>
        <taxon>Actinomycetota</taxon>
        <taxon>Actinomycetes</taxon>
        <taxon>Streptosporangiales</taxon>
        <taxon>Streptosporangiaceae</taxon>
        <taxon>Nonomuraea</taxon>
    </lineage>
</organism>